<evidence type="ECO:0000313" key="2">
    <source>
        <dbReference type="Proteomes" id="UP000664044"/>
    </source>
</evidence>
<organism evidence="1 2">
    <name type="scientific">Flagellimonas aurea</name>
    <dbReference type="NCBI Taxonomy" id="2915619"/>
    <lineage>
        <taxon>Bacteria</taxon>
        <taxon>Pseudomonadati</taxon>
        <taxon>Bacteroidota</taxon>
        <taxon>Flavobacteriia</taxon>
        <taxon>Flavobacteriales</taxon>
        <taxon>Flavobacteriaceae</taxon>
        <taxon>Flagellimonas</taxon>
    </lineage>
</organism>
<dbReference type="RefSeq" id="WP_207035711.1">
    <property type="nucleotide sequence ID" value="NZ_JAFLNL010000010.1"/>
</dbReference>
<comment type="caution">
    <text evidence="1">The sequence shown here is derived from an EMBL/GenBank/DDBJ whole genome shotgun (WGS) entry which is preliminary data.</text>
</comment>
<proteinExistence type="predicted"/>
<dbReference type="Pfam" id="PF08811">
    <property type="entry name" value="DUF1800"/>
    <property type="match status" value="1"/>
</dbReference>
<gene>
    <name evidence="1" type="ORF">J0656_16035</name>
</gene>
<keyword evidence="2" id="KW-1185">Reference proteome</keyword>
<accession>A0ABS3G7Y6</accession>
<sequence>MEYFINCNSSTLAPYTTPLDEVRAAHLYRRLGFSASVQTINDAVGQSAGALVDNLVNQALAAPTIPAPEWADWNDANYPADDDLARQMRNGQIEDFTTAYGNALVENELLDRMSFFWSNHFVTQLETYNCPGFLYYYINCLQRNALRNFKTLTSEVGLTSAMLYYLDGVRNRGDNPNENYARELYELFTLGEGNNYTEEDIIETSKALSGYTERGEEGCTAVTFDPTEFNTENKTIFGQTGNWDYDDVIDILFNQRPDEIGWFICKKLYEFFVHPDSTSDDGGIAPQIIDGLAQTFISSGFEIAPVLRQLFKSQHFFDETAIGVIIKSPADLYFNLLKETGFTYDDMTIINMIDSCALIGQRFFQPPEVEGWQRDRTWINTNFIIGRWLTVEFYLQRFYQNNPEQFRDLGLELSGNVGLTSNNPDEVAKPIIEKFVPKGLLTEADYQRAYLAFRSDVDVNYYEGGTTPSWTLLGWETGPSQVYLLLRHLSREPEFQLK</sequence>
<protein>
    <submittedName>
        <fullName evidence="1">DUF1800 domain-containing protein</fullName>
    </submittedName>
</protein>
<dbReference type="Proteomes" id="UP000664044">
    <property type="component" value="Unassembled WGS sequence"/>
</dbReference>
<evidence type="ECO:0000313" key="1">
    <source>
        <dbReference type="EMBL" id="MBO0355530.1"/>
    </source>
</evidence>
<dbReference type="EMBL" id="JAFLNL010000010">
    <property type="protein sequence ID" value="MBO0355530.1"/>
    <property type="molecule type" value="Genomic_DNA"/>
</dbReference>
<name>A0ABS3G7Y6_9FLAO</name>
<reference evidence="1 2" key="1">
    <citation type="submission" date="2021-03" db="EMBL/GenBank/DDBJ databases">
        <title>Muricauda lutimaris sp. nov. and Muricauda ruestringensis sp. nov, two marine members of the Flavobacteriaceae isolated from deep sea sediments of Western Pacific.</title>
        <authorList>
            <person name="Zhao S."/>
            <person name="Liu R."/>
        </authorList>
    </citation>
    <scope>NUCLEOTIDE SEQUENCE [LARGE SCALE GENOMIC DNA]</scope>
    <source>
        <strain evidence="1 2">BC31-1-A7</strain>
    </source>
</reference>
<dbReference type="InterPro" id="IPR014917">
    <property type="entry name" value="DUF1800"/>
</dbReference>